<keyword evidence="5" id="KW-0539">Nucleus</keyword>
<dbReference type="AlphaFoldDB" id="A0A0N4VIT6"/>
<evidence type="ECO:0000313" key="8">
    <source>
        <dbReference type="EMBL" id="VDD95331.1"/>
    </source>
</evidence>
<proteinExistence type="predicted"/>
<feature type="compositionally biased region" description="Basic and acidic residues" evidence="6">
    <location>
        <begin position="10"/>
        <end position="20"/>
    </location>
</feature>
<evidence type="ECO:0000256" key="3">
    <source>
        <dbReference type="ARBA" id="ARBA00022737"/>
    </source>
</evidence>
<dbReference type="GO" id="GO:0005681">
    <property type="term" value="C:spliceosomal complex"/>
    <property type="evidence" value="ECO:0007669"/>
    <property type="project" value="TreeGrafter"/>
</dbReference>
<evidence type="ECO:0000259" key="7">
    <source>
        <dbReference type="Pfam" id="PF08216"/>
    </source>
</evidence>
<keyword evidence="2" id="KW-0597">Phosphoprotein</keyword>
<sequence>MRTPTKVKRKDSTPDEHEEHVLSSLLQSCNEDGRSRVLSKFAEHECEKVDRAVELVLKYQERVKKYDSRKNVKSDLNDEEIEQLYIDRLDAGLYTLQRIVLILADVCVNGSSVCRTRALKFGSILLQILEEYEINLGAEAEEERKRVRLLMARLSSLEKTQT</sequence>
<protein>
    <submittedName>
        <fullName evidence="10">DUF1716 domain-containing protein</fullName>
    </submittedName>
</protein>
<evidence type="ECO:0000313" key="9">
    <source>
        <dbReference type="Proteomes" id="UP000274131"/>
    </source>
</evidence>
<evidence type="ECO:0000256" key="4">
    <source>
        <dbReference type="ARBA" id="ARBA00023054"/>
    </source>
</evidence>
<comment type="subcellular location">
    <subcellularLocation>
        <location evidence="1">Nucleus</location>
    </subcellularLocation>
</comment>
<dbReference type="Pfam" id="PF08216">
    <property type="entry name" value="CTNNBL"/>
    <property type="match status" value="1"/>
</dbReference>
<feature type="region of interest" description="Disordered" evidence="6">
    <location>
        <begin position="1"/>
        <end position="20"/>
    </location>
</feature>
<evidence type="ECO:0000256" key="6">
    <source>
        <dbReference type="SAM" id="MobiDB-lite"/>
    </source>
</evidence>
<dbReference type="PANTHER" id="PTHR14978:SF0">
    <property type="entry name" value="BETA-CATENIN-LIKE PROTEIN 1"/>
    <property type="match status" value="1"/>
</dbReference>
<evidence type="ECO:0000256" key="2">
    <source>
        <dbReference type="ARBA" id="ARBA00022553"/>
    </source>
</evidence>
<evidence type="ECO:0000256" key="1">
    <source>
        <dbReference type="ARBA" id="ARBA00004123"/>
    </source>
</evidence>
<evidence type="ECO:0000256" key="5">
    <source>
        <dbReference type="ARBA" id="ARBA00023242"/>
    </source>
</evidence>
<dbReference type="Gene3D" id="1.25.10.10">
    <property type="entry name" value="Leucine-rich Repeat Variant"/>
    <property type="match status" value="1"/>
</dbReference>
<dbReference type="InterPro" id="IPR011989">
    <property type="entry name" value="ARM-like"/>
</dbReference>
<dbReference type="OrthoDB" id="1898821at2759"/>
<dbReference type="InterPro" id="IPR013180">
    <property type="entry name" value="CTNNBL1_N"/>
</dbReference>
<dbReference type="InterPro" id="IPR039678">
    <property type="entry name" value="CTNNBL1"/>
</dbReference>
<keyword evidence="9" id="KW-1185">Reference proteome</keyword>
<dbReference type="Proteomes" id="UP000274131">
    <property type="component" value="Unassembled WGS sequence"/>
</dbReference>
<evidence type="ECO:0000313" key="10">
    <source>
        <dbReference type="WBParaSite" id="EVEC_0001075701-mRNA-1"/>
    </source>
</evidence>
<name>A0A0N4VIT6_ENTVE</name>
<dbReference type="WBParaSite" id="EVEC_0001075701-mRNA-1">
    <property type="protein sequence ID" value="EVEC_0001075701-mRNA-1"/>
    <property type="gene ID" value="EVEC_0001075701"/>
</dbReference>
<feature type="domain" description="Beta-catenin-like protein 1 N-terminal" evidence="7">
    <location>
        <begin position="2"/>
        <end position="115"/>
    </location>
</feature>
<gene>
    <name evidence="8" type="ORF">EVEC_LOCUS10082</name>
</gene>
<keyword evidence="3" id="KW-0677">Repeat</keyword>
<keyword evidence="4" id="KW-0175">Coiled coil</keyword>
<reference evidence="10" key="1">
    <citation type="submission" date="2017-02" db="UniProtKB">
        <authorList>
            <consortium name="WormBaseParasite"/>
        </authorList>
    </citation>
    <scope>IDENTIFICATION</scope>
</reference>
<organism evidence="10">
    <name type="scientific">Enterobius vermicularis</name>
    <name type="common">Human pinworm</name>
    <dbReference type="NCBI Taxonomy" id="51028"/>
    <lineage>
        <taxon>Eukaryota</taxon>
        <taxon>Metazoa</taxon>
        <taxon>Ecdysozoa</taxon>
        <taxon>Nematoda</taxon>
        <taxon>Chromadorea</taxon>
        <taxon>Rhabditida</taxon>
        <taxon>Spirurina</taxon>
        <taxon>Oxyuridomorpha</taxon>
        <taxon>Oxyuroidea</taxon>
        <taxon>Oxyuridae</taxon>
        <taxon>Enterobius</taxon>
    </lineage>
</organism>
<dbReference type="EMBL" id="UXUI01010522">
    <property type="protein sequence ID" value="VDD95331.1"/>
    <property type="molecule type" value="Genomic_DNA"/>
</dbReference>
<reference evidence="8 9" key="2">
    <citation type="submission" date="2018-10" db="EMBL/GenBank/DDBJ databases">
        <authorList>
            <consortium name="Pathogen Informatics"/>
        </authorList>
    </citation>
    <scope>NUCLEOTIDE SEQUENCE [LARGE SCALE GENOMIC DNA]</scope>
</reference>
<dbReference type="PANTHER" id="PTHR14978">
    <property type="entry name" value="BETA-CATENIN-LIKE PROTEIN 1 NUCLEAR ASSOCIATED PROTEIN"/>
    <property type="match status" value="1"/>
</dbReference>
<accession>A0A0N4VIT6</accession>
<dbReference type="STRING" id="51028.A0A0N4VIT6"/>